<gene>
    <name evidence="3" type="ORF">HNQ61_000230</name>
</gene>
<keyword evidence="4" id="KW-1185">Reference proteome</keyword>
<organism evidence="3 4">
    <name type="scientific">Longimicrobium terrae</name>
    <dbReference type="NCBI Taxonomy" id="1639882"/>
    <lineage>
        <taxon>Bacteria</taxon>
        <taxon>Pseudomonadati</taxon>
        <taxon>Gemmatimonadota</taxon>
        <taxon>Longimicrobiia</taxon>
        <taxon>Longimicrobiales</taxon>
        <taxon>Longimicrobiaceae</taxon>
        <taxon>Longimicrobium</taxon>
    </lineage>
</organism>
<dbReference type="PANTHER" id="PTHR32309:SF31">
    <property type="entry name" value="CAPSULAR EXOPOLYSACCHARIDE FAMILY"/>
    <property type="match status" value="1"/>
</dbReference>
<dbReference type="EMBL" id="JACHIA010000001">
    <property type="protein sequence ID" value="MBB6068619.1"/>
    <property type="molecule type" value="Genomic_DNA"/>
</dbReference>
<sequence>MIHDLAEPPARGGRAERDTLNEPMANETEPAPGLRAVDLAAALLRRWKWVLGAAVLVPLAAVATRYLLTARYNADTLLVPFAATQQSGGAALAQLPAGVGGMLGLPQSGNDRMVGVVLGSRTLLDSLVARLGTTPGRTAEIHEIFWEHTRVNRAPDGSIRIEVGATTPQLAVDIVRAYPVILNSLLSRVNTDGANRKEAFLRMQLDSAREALVRSEERMLSFGRAVPSGQVDEASAARTLQAAAEAQQAINEQEVVVAQLRQSVTEQNPQMQAALAELATRRAQLRRLTDGGSSSSRVFTPLGQGADVRVASTRLLRDYTQNERVYQSLTAALAQTQIDANNTLPVLTVLDAPVLPGAPARSPLWKLVLTWMVLGVLLGMGAALLAEAMRRVRSAPQNEPLFEAWRQVRGGRRSRAGAR</sequence>
<evidence type="ECO:0000313" key="3">
    <source>
        <dbReference type="EMBL" id="MBB6068619.1"/>
    </source>
</evidence>
<comment type="caution">
    <text evidence="3">The sequence shown here is derived from an EMBL/GenBank/DDBJ whole genome shotgun (WGS) entry which is preliminary data.</text>
</comment>
<dbReference type="RefSeq" id="WP_170030859.1">
    <property type="nucleotide sequence ID" value="NZ_JABDTL010000001.1"/>
</dbReference>
<evidence type="ECO:0000256" key="2">
    <source>
        <dbReference type="SAM" id="Phobius"/>
    </source>
</evidence>
<protein>
    <recommendedName>
        <fullName evidence="5">Polysaccharide chain length determinant N-terminal domain-containing protein</fullName>
    </recommendedName>
</protein>
<dbReference type="Proteomes" id="UP000582837">
    <property type="component" value="Unassembled WGS sequence"/>
</dbReference>
<evidence type="ECO:0000256" key="1">
    <source>
        <dbReference type="SAM" id="MobiDB-lite"/>
    </source>
</evidence>
<reference evidence="3 4" key="1">
    <citation type="submission" date="2020-08" db="EMBL/GenBank/DDBJ databases">
        <title>Genomic Encyclopedia of Type Strains, Phase IV (KMG-IV): sequencing the most valuable type-strain genomes for metagenomic binning, comparative biology and taxonomic classification.</title>
        <authorList>
            <person name="Goeker M."/>
        </authorList>
    </citation>
    <scope>NUCLEOTIDE SEQUENCE [LARGE SCALE GENOMIC DNA]</scope>
    <source>
        <strain evidence="3 4">DSM 29007</strain>
    </source>
</reference>
<dbReference type="PANTHER" id="PTHR32309">
    <property type="entry name" value="TYROSINE-PROTEIN KINASE"/>
    <property type="match status" value="1"/>
</dbReference>
<evidence type="ECO:0008006" key="5">
    <source>
        <dbReference type="Google" id="ProtNLM"/>
    </source>
</evidence>
<feature type="transmembrane region" description="Helical" evidence="2">
    <location>
        <begin position="364"/>
        <end position="386"/>
    </location>
</feature>
<accession>A0A841GQX8</accession>
<name>A0A841GQX8_9BACT</name>
<dbReference type="InterPro" id="IPR050445">
    <property type="entry name" value="Bact_polysacc_biosynth/exp"/>
</dbReference>
<keyword evidence="2" id="KW-1133">Transmembrane helix</keyword>
<keyword evidence="2" id="KW-0812">Transmembrane</keyword>
<feature type="region of interest" description="Disordered" evidence="1">
    <location>
        <begin position="1"/>
        <end position="30"/>
    </location>
</feature>
<keyword evidence="2" id="KW-0472">Membrane</keyword>
<proteinExistence type="predicted"/>
<evidence type="ECO:0000313" key="4">
    <source>
        <dbReference type="Proteomes" id="UP000582837"/>
    </source>
</evidence>
<dbReference type="AlphaFoldDB" id="A0A841GQX8"/>